<dbReference type="PANTHER" id="PTHR30446:SF0">
    <property type="entry name" value="RECOMBINATION PROTEIN RECR"/>
    <property type="match status" value="1"/>
</dbReference>
<dbReference type="GO" id="GO:0006310">
    <property type="term" value="P:DNA recombination"/>
    <property type="evidence" value="ECO:0007669"/>
    <property type="project" value="UniProtKB-KW"/>
</dbReference>
<dbReference type="AlphaFoldDB" id="A0A382KRZ6"/>
<evidence type="ECO:0000259" key="7">
    <source>
        <dbReference type="PROSITE" id="PS50880"/>
    </source>
</evidence>
<evidence type="ECO:0000256" key="5">
    <source>
        <dbReference type="ARBA" id="ARBA00023172"/>
    </source>
</evidence>
<reference evidence="8" key="1">
    <citation type="submission" date="2018-05" db="EMBL/GenBank/DDBJ databases">
        <authorList>
            <person name="Lanie J.A."/>
            <person name="Ng W.-L."/>
            <person name="Kazmierczak K.M."/>
            <person name="Andrzejewski T.M."/>
            <person name="Davidsen T.M."/>
            <person name="Wayne K.J."/>
            <person name="Tettelin H."/>
            <person name="Glass J.I."/>
            <person name="Rusch D."/>
            <person name="Podicherti R."/>
            <person name="Tsui H.-C.T."/>
            <person name="Winkler M.E."/>
        </authorList>
    </citation>
    <scope>NUCLEOTIDE SEQUENCE</scope>
</reference>
<feature type="domain" description="Toprim" evidence="7">
    <location>
        <begin position="80"/>
        <end position="173"/>
    </location>
</feature>
<dbReference type="Pfam" id="PF13662">
    <property type="entry name" value="Toprim_4"/>
    <property type="match status" value="1"/>
</dbReference>
<evidence type="ECO:0000256" key="3">
    <source>
        <dbReference type="ARBA" id="ARBA00022771"/>
    </source>
</evidence>
<gene>
    <name evidence="8" type="ORF">METZ01_LOCUS280104</name>
</gene>
<feature type="non-terminal residue" evidence="8">
    <location>
        <position position="173"/>
    </location>
</feature>
<dbReference type="SMART" id="SM00493">
    <property type="entry name" value="TOPRIM"/>
    <property type="match status" value="1"/>
</dbReference>
<dbReference type="GO" id="GO:0008270">
    <property type="term" value="F:zinc ion binding"/>
    <property type="evidence" value="ECO:0007669"/>
    <property type="project" value="UniProtKB-KW"/>
</dbReference>
<evidence type="ECO:0000256" key="6">
    <source>
        <dbReference type="ARBA" id="ARBA00023204"/>
    </source>
</evidence>
<accession>A0A382KRZ6</accession>
<dbReference type="GO" id="GO:0006281">
    <property type="term" value="P:DNA repair"/>
    <property type="evidence" value="ECO:0007669"/>
    <property type="project" value="UniProtKB-KW"/>
</dbReference>
<keyword evidence="4" id="KW-0862">Zinc</keyword>
<keyword evidence="2" id="KW-0227">DNA damage</keyword>
<evidence type="ECO:0000256" key="1">
    <source>
        <dbReference type="ARBA" id="ARBA00022723"/>
    </source>
</evidence>
<evidence type="ECO:0000256" key="4">
    <source>
        <dbReference type="ARBA" id="ARBA00022833"/>
    </source>
</evidence>
<dbReference type="PANTHER" id="PTHR30446">
    <property type="entry name" value="RECOMBINATION PROTEIN RECR"/>
    <property type="match status" value="1"/>
</dbReference>
<organism evidence="8">
    <name type="scientific">marine metagenome</name>
    <dbReference type="NCBI Taxonomy" id="408172"/>
    <lineage>
        <taxon>unclassified sequences</taxon>
        <taxon>metagenomes</taxon>
        <taxon>ecological metagenomes</taxon>
    </lineage>
</organism>
<name>A0A382KRZ6_9ZZZZ</name>
<keyword evidence="3" id="KW-0863">Zinc-finger</keyword>
<evidence type="ECO:0000256" key="2">
    <source>
        <dbReference type="ARBA" id="ARBA00022763"/>
    </source>
</evidence>
<keyword evidence="1" id="KW-0479">Metal-binding</keyword>
<evidence type="ECO:0000313" key="8">
    <source>
        <dbReference type="EMBL" id="SVC27250.1"/>
    </source>
</evidence>
<keyword evidence="6" id="KW-0234">DNA repair</keyword>
<dbReference type="SUPFAM" id="SSF111304">
    <property type="entry name" value="Recombination protein RecR"/>
    <property type="match status" value="1"/>
</dbReference>
<dbReference type="EMBL" id="UINC01082465">
    <property type="protein sequence ID" value="SVC27250.1"/>
    <property type="molecule type" value="Genomic_DNA"/>
</dbReference>
<dbReference type="InterPro" id="IPR000093">
    <property type="entry name" value="DNA_Rcmb_RecR"/>
</dbReference>
<dbReference type="InterPro" id="IPR023627">
    <property type="entry name" value="Rcmb_RecR"/>
</dbReference>
<dbReference type="GO" id="GO:0003677">
    <property type="term" value="F:DNA binding"/>
    <property type="evidence" value="ECO:0007669"/>
    <property type="project" value="InterPro"/>
</dbReference>
<protein>
    <recommendedName>
        <fullName evidence="7">Toprim domain-containing protein</fullName>
    </recommendedName>
</protein>
<dbReference type="Pfam" id="PF21176">
    <property type="entry name" value="RecR_HhH"/>
    <property type="match status" value="1"/>
</dbReference>
<dbReference type="Gene3D" id="1.10.8.420">
    <property type="entry name" value="RecR Domain 1"/>
    <property type="match status" value="1"/>
</dbReference>
<dbReference type="HAMAP" id="MF_00017">
    <property type="entry name" value="RecR"/>
    <property type="match status" value="1"/>
</dbReference>
<sequence length="173" mass="19140">MIGNNIKEIEDLIKIISKLPGLGPKSAKRIVLKLINNREELIKPLTITLSQVYKSVVRCNICGNLKSLNSNCICSNKKYDQICVVENIADMWVIESTGIYKGHYHILGGTLPSFESKKTVNGLLIESLVNRVKKNSVKEVILATSASIEGETTAHYISDSLKGEKVKITRLAK</sequence>
<dbReference type="PROSITE" id="PS50880">
    <property type="entry name" value="TOPRIM"/>
    <property type="match status" value="1"/>
</dbReference>
<keyword evidence="5" id="KW-0233">DNA recombination</keyword>
<proteinExistence type="inferred from homology"/>
<dbReference type="Gene3D" id="3.40.1360.10">
    <property type="match status" value="1"/>
</dbReference>
<dbReference type="InterPro" id="IPR006171">
    <property type="entry name" value="TOPRIM_dom"/>
</dbReference>